<evidence type="ECO:0000256" key="13">
    <source>
        <dbReference type="ARBA" id="ARBA00023136"/>
    </source>
</evidence>
<evidence type="ECO:0000256" key="9">
    <source>
        <dbReference type="ARBA" id="ARBA00022982"/>
    </source>
</evidence>
<name>A0A343C385_9COLE</name>
<feature type="transmembrane region" description="Helical" evidence="16">
    <location>
        <begin position="80"/>
        <end position="99"/>
    </location>
</feature>
<keyword evidence="10 16" id="KW-1133">Transmembrane helix</keyword>
<keyword evidence="9" id="KW-0249">Electron transport</keyword>
<keyword evidence="12 17" id="KW-0496">Mitochondrion</keyword>
<evidence type="ECO:0000256" key="4">
    <source>
        <dbReference type="ARBA" id="ARBA00021095"/>
    </source>
</evidence>
<evidence type="ECO:0000256" key="14">
    <source>
        <dbReference type="ARBA" id="ARBA00031019"/>
    </source>
</evidence>
<evidence type="ECO:0000256" key="6">
    <source>
        <dbReference type="ARBA" id="ARBA00022660"/>
    </source>
</evidence>
<evidence type="ECO:0000256" key="2">
    <source>
        <dbReference type="ARBA" id="ARBA00005698"/>
    </source>
</evidence>
<gene>
    <name evidence="17" type="primary">nad6</name>
</gene>
<dbReference type="EMBL" id="KX087315">
    <property type="protein sequence ID" value="ARH54478.1"/>
    <property type="molecule type" value="Genomic_DNA"/>
</dbReference>
<dbReference type="GO" id="GO:0031966">
    <property type="term" value="C:mitochondrial membrane"/>
    <property type="evidence" value="ECO:0007669"/>
    <property type="project" value="UniProtKB-SubCell"/>
</dbReference>
<evidence type="ECO:0000256" key="3">
    <source>
        <dbReference type="ARBA" id="ARBA00012944"/>
    </source>
</evidence>
<evidence type="ECO:0000256" key="11">
    <source>
        <dbReference type="ARBA" id="ARBA00023027"/>
    </source>
</evidence>
<geneLocation type="mitochondrion" evidence="17"/>
<dbReference type="InterPro" id="IPR050269">
    <property type="entry name" value="ComplexI_Subunit6"/>
</dbReference>
<evidence type="ECO:0000256" key="1">
    <source>
        <dbReference type="ARBA" id="ARBA00004225"/>
    </source>
</evidence>
<evidence type="ECO:0000313" key="17">
    <source>
        <dbReference type="EMBL" id="ARH54478.1"/>
    </source>
</evidence>
<evidence type="ECO:0000256" key="10">
    <source>
        <dbReference type="ARBA" id="ARBA00022989"/>
    </source>
</evidence>
<keyword evidence="8" id="KW-1278">Translocase</keyword>
<feature type="transmembrane region" description="Helical" evidence="16">
    <location>
        <begin position="125"/>
        <end position="148"/>
    </location>
</feature>
<proteinExistence type="inferred from homology"/>
<evidence type="ECO:0000256" key="15">
    <source>
        <dbReference type="ARBA" id="ARBA00049551"/>
    </source>
</evidence>
<protein>
    <recommendedName>
        <fullName evidence="4">NADH-ubiquinone oxidoreductase chain 6</fullName>
        <ecNumber evidence="3">7.1.1.2</ecNumber>
    </recommendedName>
    <alternativeName>
        <fullName evidence="14">NADH dehydrogenase subunit 6</fullName>
    </alternativeName>
</protein>
<dbReference type="PANTHER" id="PTHR11435">
    <property type="entry name" value="NADH UBIQUINONE OXIDOREDUCTASE SUBUNIT ND6"/>
    <property type="match status" value="1"/>
</dbReference>
<comment type="catalytic activity">
    <reaction evidence="15">
        <text>a ubiquinone + NADH + 5 H(+)(in) = a ubiquinol + NAD(+) + 4 H(+)(out)</text>
        <dbReference type="Rhea" id="RHEA:29091"/>
        <dbReference type="Rhea" id="RHEA-COMP:9565"/>
        <dbReference type="Rhea" id="RHEA-COMP:9566"/>
        <dbReference type="ChEBI" id="CHEBI:15378"/>
        <dbReference type="ChEBI" id="CHEBI:16389"/>
        <dbReference type="ChEBI" id="CHEBI:17976"/>
        <dbReference type="ChEBI" id="CHEBI:57540"/>
        <dbReference type="ChEBI" id="CHEBI:57945"/>
        <dbReference type="EC" id="7.1.1.2"/>
    </reaction>
</comment>
<evidence type="ECO:0000256" key="7">
    <source>
        <dbReference type="ARBA" id="ARBA00022692"/>
    </source>
</evidence>
<evidence type="ECO:0000256" key="8">
    <source>
        <dbReference type="ARBA" id="ARBA00022967"/>
    </source>
</evidence>
<comment type="subcellular location">
    <subcellularLocation>
        <location evidence="1">Mitochondrion membrane</location>
        <topology evidence="1">Multi-pass membrane protein</topology>
    </subcellularLocation>
</comment>
<dbReference type="GO" id="GO:0008137">
    <property type="term" value="F:NADH dehydrogenase (ubiquinone) activity"/>
    <property type="evidence" value="ECO:0007669"/>
    <property type="project" value="UniProtKB-EC"/>
</dbReference>
<evidence type="ECO:0000256" key="16">
    <source>
        <dbReference type="SAM" id="Phobius"/>
    </source>
</evidence>
<keyword evidence="7 16" id="KW-0812">Transmembrane</keyword>
<feature type="transmembrane region" description="Helical" evidence="16">
    <location>
        <begin position="48"/>
        <end position="68"/>
    </location>
</feature>
<evidence type="ECO:0000256" key="5">
    <source>
        <dbReference type="ARBA" id="ARBA00022448"/>
    </source>
</evidence>
<dbReference type="AlphaFoldDB" id="A0A343C385"/>
<keyword evidence="5" id="KW-0813">Transport</keyword>
<sequence length="160" mass="18579">MLLMLMMNITLMFIFSKHPLSMGLTLMIQTILVTMTIGTIIPSFWYSYIFFLVVVGGLLVMFIYMTSITSNEKFTPSWKTIILLISMDSMIMMLMPNQMNLSDEVSMKWMENLSFFYSLEKYLDFPLSLIFLVNVMYLLITLIAIIKITDINLGPMRKTS</sequence>
<accession>A0A343C385</accession>
<evidence type="ECO:0000256" key="12">
    <source>
        <dbReference type="ARBA" id="ARBA00023128"/>
    </source>
</evidence>
<dbReference type="EC" id="7.1.1.2" evidence="3"/>
<keyword evidence="11" id="KW-0520">NAD</keyword>
<reference evidence="17" key="1">
    <citation type="submission" date="2016-04" db="EMBL/GenBank/DDBJ databases">
        <title>Mitochondria of beetle species.</title>
        <authorList>
            <person name="Hunter A."/>
            <person name="Moriniere J."/>
            <person name="Tang P."/>
            <person name="Linard B."/>
            <person name="Crampton-Platt A."/>
            <person name="Vogler A.P."/>
        </authorList>
    </citation>
    <scope>NUCLEOTIDE SEQUENCE</scope>
</reference>
<dbReference type="PANTHER" id="PTHR11435:SF1">
    <property type="entry name" value="NADH-UBIQUINONE OXIDOREDUCTASE CHAIN 6"/>
    <property type="match status" value="1"/>
</dbReference>
<organism evidence="17">
    <name type="scientific">Melasis buprestoides</name>
    <dbReference type="NCBI Taxonomy" id="195231"/>
    <lineage>
        <taxon>Eukaryota</taxon>
        <taxon>Metazoa</taxon>
        <taxon>Ecdysozoa</taxon>
        <taxon>Arthropoda</taxon>
        <taxon>Hexapoda</taxon>
        <taxon>Insecta</taxon>
        <taxon>Pterygota</taxon>
        <taxon>Neoptera</taxon>
        <taxon>Endopterygota</taxon>
        <taxon>Coleoptera</taxon>
        <taxon>Polyphaga</taxon>
        <taxon>Elateriformia</taxon>
        <taxon>Elateroidea</taxon>
        <taxon>Eucnemidae</taxon>
        <taxon>Melasis</taxon>
    </lineage>
</organism>
<comment type="similarity">
    <text evidence="2">Belongs to the complex I subunit 6 family.</text>
</comment>
<keyword evidence="13 16" id="KW-0472">Membrane</keyword>
<keyword evidence="6" id="KW-0679">Respiratory chain</keyword>